<dbReference type="InParanoid" id="A0A177BVK4"/>
<dbReference type="EMBL" id="KV441562">
    <property type="protein sequence ID" value="OAF99344.1"/>
    <property type="molecule type" value="Genomic_DNA"/>
</dbReference>
<dbReference type="Proteomes" id="UP000077069">
    <property type="component" value="Unassembled WGS sequence"/>
</dbReference>
<dbReference type="RefSeq" id="XP_018029710.1">
    <property type="nucleotide sequence ID" value="XM_018180560.1"/>
</dbReference>
<evidence type="ECO:0000256" key="1">
    <source>
        <dbReference type="SAM" id="MobiDB-lite"/>
    </source>
</evidence>
<organism evidence="2 3">
    <name type="scientific">Paraphaeosphaeria sporulosa</name>
    <dbReference type="NCBI Taxonomy" id="1460663"/>
    <lineage>
        <taxon>Eukaryota</taxon>
        <taxon>Fungi</taxon>
        <taxon>Dikarya</taxon>
        <taxon>Ascomycota</taxon>
        <taxon>Pezizomycotina</taxon>
        <taxon>Dothideomycetes</taxon>
        <taxon>Pleosporomycetidae</taxon>
        <taxon>Pleosporales</taxon>
        <taxon>Massarineae</taxon>
        <taxon>Didymosphaeriaceae</taxon>
        <taxon>Paraphaeosphaeria</taxon>
    </lineage>
</organism>
<proteinExistence type="predicted"/>
<evidence type="ECO:0000313" key="2">
    <source>
        <dbReference type="EMBL" id="OAF99344.1"/>
    </source>
</evidence>
<evidence type="ECO:0000313" key="3">
    <source>
        <dbReference type="Proteomes" id="UP000077069"/>
    </source>
</evidence>
<name>A0A177BVK4_9PLEO</name>
<sequence length="190" mass="21131">MTRTEIQNRASERCSGKAGTRADDVSLQFGCARVDSGSGDHTRGGHSTVHPGEGISKQAHHNIRLEQKVVICNLPRGSHVPTMDPAVVRLRDDIKWLYWTDGAQRRYDGFGLEAIMQFSDHHGVRLVMADSRSRISLRQEVSSESTVSFATWRQFSSGSILMCVIEESEKSNVVDTMHERPCKLACTGVM</sequence>
<accession>A0A177BVK4</accession>
<dbReference type="AlphaFoldDB" id="A0A177BVK4"/>
<dbReference type="GeneID" id="28764046"/>
<feature type="region of interest" description="Disordered" evidence="1">
    <location>
        <begin position="36"/>
        <end position="56"/>
    </location>
</feature>
<reference evidence="2 3" key="1">
    <citation type="submission" date="2016-05" db="EMBL/GenBank/DDBJ databases">
        <title>Comparative analysis of secretome profiles of manganese(II)-oxidizing ascomycete fungi.</title>
        <authorList>
            <consortium name="DOE Joint Genome Institute"/>
            <person name="Zeiner C.A."/>
            <person name="Purvine S.O."/>
            <person name="Zink E.M."/>
            <person name="Wu S."/>
            <person name="Pasa-Tolic L."/>
            <person name="Chaput D.L."/>
            <person name="Haridas S."/>
            <person name="Grigoriev I.V."/>
            <person name="Santelli C.M."/>
            <person name="Hansel C.M."/>
        </authorList>
    </citation>
    <scope>NUCLEOTIDE SEQUENCE [LARGE SCALE GENOMIC DNA]</scope>
    <source>
        <strain evidence="2 3">AP3s5-JAC2a</strain>
    </source>
</reference>
<keyword evidence="3" id="KW-1185">Reference proteome</keyword>
<gene>
    <name evidence="2" type="ORF">CC84DRAFT_1181472</name>
</gene>
<protein>
    <submittedName>
        <fullName evidence="2">Uncharacterized protein</fullName>
    </submittedName>
</protein>